<feature type="transmembrane region" description="Helical" evidence="6">
    <location>
        <begin position="123"/>
        <end position="146"/>
    </location>
</feature>
<feature type="transmembrane region" description="Helical" evidence="6">
    <location>
        <begin position="509"/>
        <end position="537"/>
    </location>
</feature>
<feature type="domain" description="SSD" evidence="7">
    <location>
        <begin position="31"/>
        <end position="181"/>
    </location>
</feature>
<dbReference type="InterPro" id="IPR050545">
    <property type="entry name" value="Mycobact_MmpL"/>
</dbReference>
<feature type="transmembrane region" description="Helical" evidence="6">
    <location>
        <begin position="20"/>
        <end position="43"/>
    </location>
</feature>
<comment type="subcellular location">
    <subcellularLocation>
        <location evidence="1">Cell membrane</location>
        <topology evidence="1">Multi-pass membrane protein</topology>
    </subcellularLocation>
</comment>
<dbReference type="Gene3D" id="1.20.1640.10">
    <property type="entry name" value="Multidrug efflux transporter AcrB transmembrane domain"/>
    <property type="match status" value="2"/>
</dbReference>
<evidence type="ECO:0000256" key="6">
    <source>
        <dbReference type="SAM" id="Phobius"/>
    </source>
</evidence>
<dbReference type="PANTHER" id="PTHR33406">
    <property type="entry name" value="MEMBRANE PROTEIN MJ1562-RELATED"/>
    <property type="match status" value="1"/>
</dbReference>
<protein>
    <submittedName>
        <fullName evidence="8">RND superfamily putative drug exporter</fullName>
    </submittedName>
</protein>
<feature type="transmembrane region" description="Helical" evidence="6">
    <location>
        <begin position="55"/>
        <end position="76"/>
    </location>
</feature>
<dbReference type="GO" id="GO:0005886">
    <property type="term" value="C:plasma membrane"/>
    <property type="evidence" value="ECO:0007669"/>
    <property type="project" value="UniProtKB-SubCell"/>
</dbReference>
<keyword evidence="2" id="KW-1003">Cell membrane</keyword>
<dbReference type="EMBL" id="JACHJY010000002">
    <property type="protein sequence ID" value="MBB4980982.1"/>
    <property type="molecule type" value="Genomic_DNA"/>
</dbReference>
<evidence type="ECO:0000256" key="5">
    <source>
        <dbReference type="ARBA" id="ARBA00023136"/>
    </source>
</evidence>
<proteinExistence type="predicted"/>
<dbReference type="AlphaFoldDB" id="A0A7W7TYR6"/>
<evidence type="ECO:0000256" key="3">
    <source>
        <dbReference type="ARBA" id="ARBA00022692"/>
    </source>
</evidence>
<reference evidence="8 9" key="1">
    <citation type="submission" date="2020-08" db="EMBL/GenBank/DDBJ databases">
        <title>Genomic Encyclopedia of Type Strains, Phase III (KMG-III): the genomes of soil and plant-associated and newly described type strains.</title>
        <authorList>
            <person name="Whitman W."/>
        </authorList>
    </citation>
    <scope>NUCLEOTIDE SEQUENCE [LARGE SCALE GENOMIC DNA]</scope>
    <source>
        <strain evidence="8 9">SFB5A</strain>
    </source>
</reference>
<dbReference type="PRINTS" id="PR00702">
    <property type="entry name" value="ACRIFLAVINRP"/>
</dbReference>
<comment type="caution">
    <text evidence="8">The sequence shown here is derived from an EMBL/GenBank/DDBJ whole genome shotgun (WGS) entry which is preliminary data.</text>
</comment>
<evidence type="ECO:0000256" key="4">
    <source>
        <dbReference type="ARBA" id="ARBA00022989"/>
    </source>
</evidence>
<feature type="transmembrane region" description="Helical" evidence="6">
    <location>
        <begin position="82"/>
        <end position="102"/>
    </location>
</feature>
<sequence length="580" mass="59588">MEPLREAGLQVEFGGSVLPVAGGGIGGAGEIVGVIVAFVVLAVTLGSLLAAGLPLLTALVGVAVGVMGVLFVSGFVEMTNTATVLALMIGLAVGIDYALFVISRHRELLADPGTRVEEAIARATATAGTAVLFAGLTVVTALAALALTGIPFLAVMGLAAAFTVLVAVTVAVTLVPALLSYSGERLRPRLRPTTRKPAGAWSMAWARGVTRRPVIVLLTGTVLLTTLALPARNLRLGLPGNESQPVASTQHRGYQLLAEGFGPGFNATLAVVVADLPAAERQQVLDGLRTTLTAEKGVAVVAPPVTNADGSVALLGIVPTTGPDDDATTDLVHRLRDGHQTVTDAGGTMYVAGATAATIDISAKLADALPLLLCITVLLALLLLTIAFRSLLVPLKAIVGFLLSIAASLGAVVWVFQDGHLAGVVQLAAAAPILCFLPVLVIGVLFGLAMDYEVFLVSRIREHYQHTGNAHEAITHGLARSGRVVTAAALIMAAVFGGFIFSPDPVIKSIGFALTVGVLIDAFLVRLTLVPAALAILGDRAWSLPARLDRLVPHVDIEGTTTTVAPTVPDSKEPVAATRT</sequence>
<dbReference type="Proteomes" id="UP000582643">
    <property type="component" value="Unassembled WGS sequence"/>
</dbReference>
<organism evidence="8 9">
    <name type="scientific">Streptomyces nymphaeiformis</name>
    <dbReference type="NCBI Taxonomy" id="2663842"/>
    <lineage>
        <taxon>Bacteria</taxon>
        <taxon>Bacillati</taxon>
        <taxon>Actinomycetota</taxon>
        <taxon>Actinomycetes</taxon>
        <taxon>Kitasatosporales</taxon>
        <taxon>Streptomycetaceae</taxon>
        <taxon>Streptomyces</taxon>
    </lineage>
</organism>
<dbReference type="InterPro" id="IPR001036">
    <property type="entry name" value="Acrflvin-R"/>
</dbReference>
<dbReference type="SUPFAM" id="SSF82866">
    <property type="entry name" value="Multidrug efflux transporter AcrB transmembrane domain"/>
    <property type="match status" value="2"/>
</dbReference>
<feature type="transmembrane region" description="Helical" evidence="6">
    <location>
        <begin position="484"/>
        <end position="503"/>
    </location>
</feature>
<feature type="transmembrane region" description="Helical" evidence="6">
    <location>
        <begin position="428"/>
        <end position="449"/>
    </location>
</feature>
<gene>
    <name evidence="8" type="ORF">GGE06_001890</name>
</gene>
<feature type="transmembrane region" description="Helical" evidence="6">
    <location>
        <begin position="213"/>
        <end position="231"/>
    </location>
</feature>
<feature type="transmembrane region" description="Helical" evidence="6">
    <location>
        <begin position="395"/>
        <end position="416"/>
    </location>
</feature>
<keyword evidence="5 6" id="KW-0472">Membrane</keyword>
<feature type="transmembrane region" description="Helical" evidence="6">
    <location>
        <begin position="152"/>
        <end position="181"/>
    </location>
</feature>
<keyword evidence="9" id="KW-1185">Reference proteome</keyword>
<evidence type="ECO:0000259" key="7">
    <source>
        <dbReference type="PROSITE" id="PS50156"/>
    </source>
</evidence>
<keyword evidence="4 6" id="KW-1133">Transmembrane helix</keyword>
<dbReference type="PANTHER" id="PTHR33406:SF13">
    <property type="entry name" value="MEMBRANE PROTEIN YDFJ"/>
    <property type="match status" value="1"/>
</dbReference>
<dbReference type="Pfam" id="PF03176">
    <property type="entry name" value="MMPL"/>
    <property type="match status" value="2"/>
</dbReference>
<evidence type="ECO:0000313" key="9">
    <source>
        <dbReference type="Proteomes" id="UP000582643"/>
    </source>
</evidence>
<keyword evidence="3 6" id="KW-0812">Transmembrane</keyword>
<name>A0A7W7TYR6_9ACTN</name>
<dbReference type="InterPro" id="IPR004869">
    <property type="entry name" value="MMPL_dom"/>
</dbReference>
<accession>A0A7W7TYR6</accession>
<evidence type="ECO:0000256" key="1">
    <source>
        <dbReference type="ARBA" id="ARBA00004651"/>
    </source>
</evidence>
<dbReference type="GO" id="GO:0022857">
    <property type="term" value="F:transmembrane transporter activity"/>
    <property type="evidence" value="ECO:0007669"/>
    <property type="project" value="InterPro"/>
</dbReference>
<feature type="transmembrane region" description="Helical" evidence="6">
    <location>
        <begin position="368"/>
        <end position="388"/>
    </location>
</feature>
<evidence type="ECO:0000256" key="2">
    <source>
        <dbReference type="ARBA" id="ARBA00022475"/>
    </source>
</evidence>
<dbReference type="PROSITE" id="PS50156">
    <property type="entry name" value="SSD"/>
    <property type="match status" value="2"/>
</dbReference>
<feature type="domain" description="SSD" evidence="7">
    <location>
        <begin position="369"/>
        <end position="536"/>
    </location>
</feature>
<dbReference type="InterPro" id="IPR000731">
    <property type="entry name" value="SSD"/>
</dbReference>
<evidence type="ECO:0000313" key="8">
    <source>
        <dbReference type="EMBL" id="MBB4980982.1"/>
    </source>
</evidence>